<gene>
    <name evidence="1" type="ORF">L0665_08110</name>
</gene>
<evidence type="ECO:0000313" key="1">
    <source>
        <dbReference type="EMBL" id="MDE4908568.1"/>
    </source>
</evidence>
<accession>A0A9Q4KQ99</accession>
<comment type="caution">
    <text evidence="1">The sequence shown here is derived from an EMBL/GenBank/DDBJ whole genome shotgun (WGS) entry which is preliminary data.</text>
</comment>
<sequence>MTSGQTEYFSLEDFDVFCHLPEMNEYEKRTHAERSERFVEEKIKPLYKVLRDELGFRTSRIGYDERDFNYVHIAFFDTPAEEKDTFLNFFIGKRNVQIITNTEYPTSIGAFYQNLKENPEEFNDLIASLPPDRRFTSRLYTKIPLGPVGWDEYYFQLVVKFSQSQTSAASVMKRIDGVRTGFDKAMRKGLTTMEIDPRYGEDATAYYKSFYQGRDAKKTPEPDAFMALRFEYLIPLSDILSLDQDEIIAELTQCAEQLRPFIAFGNR</sequence>
<dbReference type="AlphaFoldDB" id="A0A9Q4KQ99"/>
<organism evidence="1 2">
    <name type="scientific">Methanogenium marinum</name>
    <dbReference type="NCBI Taxonomy" id="348610"/>
    <lineage>
        <taxon>Archaea</taxon>
        <taxon>Methanobacteriati</taxon>
        <taxon>Methanobacteriota</taxon>
        <taxon>Stenosarchaea group</taxon>
        <taxon>Methanomicrobia</taxon>
        <taxon>Methanomicrobiales</taxon>
        <taxon>Methanomicrobiaceae</taxon>
        <taxon>Methanogenium</taxon>
    </lineage>
</organism>
<dbReference type="EMBL" id="JAKELO010000002">
    <property type="protein sequence ID" value="MDE4908568.1"/>
    <property type="molecule type" value="Genomic_DNA"/>
</dbReference>
<reference evidence="1" key="1">
    <citation type="submission" date="2022-01" db="EMBL/GenBank/DDBJ databases">
        <title>Draft genome of Methanogenium marinum DSM 15558.</title>
        <authorList>
            <person name="Chen S.-C."/>
            <person name="You Y.-T."/>
        </authorList>
    </citation>
    <scope>NUCLEOTIDE SEQUENCE</scope>
    <source>
        <strain evidence="1">DSM 15558</strain>
    </source>
</reference>
<protein>
    <submittedName>
        <fullName evidence="1">Uncharacterized protein</fullName>
    </submittedName>
</protein>
<evidence type="ECO:0000313" key="2">
    <source>
        <dbReference type="Proteomes" id="UP001143747"/>
    </source>
</evidence>
<keyword evidence="2" id="KW-1185">Reference proteome</keyword>
<dbReference type="RefSeq" id="WP_274925192.1">
    <property type="nucleotide sequence ID" value="NZ_JAKELO010000002.1"/>
</dbReference>
<name>A0A9Q4KQ99_9EURY</name>
<proteinExistence type="predicted"/>
<dbReference type="Proteomes" id="UP001143747">
    <property type="component" value="Unassembled WGS sequence"/>
</dbReference>